<sequence length="1099" mass="120356">MIGAGKFPVFAPTSNTSAPYITVANFYGAPSSAQHNPAIEAQATYLETNKAFPPIPLNDPHRKVADRSSDALQTETQKLGDTYDRYTLANKLIRVIVNHKELEKNLKYRSSASTYEKHNVQPKFAEEKLKRAILNALKSTHMKVKEGSSYSDAHNLKPGQTVSLEKFISDHGWETPKTFDEIANMGQMLLNNGLTAPPHADLTGAMSWPIPLGGISHDSLHTALTDNSLGLPGLQRKIHERGVLGYLATPHSFSAHQLGNPRGVIETILSSPEAQSLGSALQSTFQSVSTPSSINDWTLAALHATLDPESSSDSNRTKVAGFDLMQSKYWGMHPSKVVKGLADHLITQKRASIEMAPIAACLLLSHKAPELLVKGIPERVTYGSHSWVTFSTAVARVEADLPGSSATMTYADIMRRANVAPVNAGGRQIEYAAQHNALKDWGVVNGIIPSATDDAYTEEQMGAVRTVFNEQMKELSAASQAQTMPFPTRKEMALKELRRVYGEDIGFEEKCITSYPEHRDYPGPYSILDLYLNESISKPPVLDWVSSNSNVDVRQIQGQADRLENINAAFTAALPTYFDNTEKSIATQVKHIIATQPVGIRKDFEFGKITLIQENTIDYEPFSQIASVRAPANNNLLVNIERENQLRTYEVDLKSGQITERPELRDVQAGKFPANSTHPNLLRSEVIPSGQYPSDVADERISPPDRFSNFSSERTAYIADAFVKVTNIRAFEAEARGTTTFDEEEPFYEKAREFLLNLIPFRSAIVNFQKGNIGEGVADLSMDIFGFLIGLGAAAKGTRLLSSATSTFSKALQGAKILGRAAIGSLNPLSGLDDLARSGWQGLKSARNGARKVYAGLTKVDMVSLAKRPGIVEGTIKSVNHVDDIKIVAKMDDATGHWHALDPRSGTPSGRPLDDFQPKVLSTDELKDNVESLYKRLDPKRELDICYGTALRTAQADKKITDKAFNTIIKETLNGGTPRYNTLMNIQPDTLKDTFNAADITESGVITFVSKKGYNKDKITHAVYIKKTPEGDLYLYHSNSHELDNQLGGLTTTPQTAGKANVYKLGSEQHAGIQRFMESGPGYSVVFTPASGINAQALA</sequence>
<evidence type="ECO:0000313" key="2">
    <source>
        <dbReference type="EMBL" id="MBE8593943.1"/>
    </source>
</evidence>
<organism evidence="2 3">
    <name type="scientific">Pseudomonas cyclaminis</name>
    <dbReference type="NCBI Taxonomy" id="2781239"/>
    <lineage>
        <taxon>Bacteria</taxon>
        <taxon>Pseudomonadati</taxon>
        <taxon>Pseudomonadota</taxon>
        <taxon>Gammaproteobacteria</taxon>
        <taxon>Pseudomonadales</taxon>
        <taxon>Pseudomonadaceae</taxon>
        <taxon>Pseudomonas</taxon>
    </lineage>
</organism>
<comment type="caution">
    <text evidence="2">The sequence shown here is derived from an EMBL/GenBank/DDBJ whole genome shotgun (WGS) entry which is preliminary data.</text>
</comment>
<proteinExistence type="predicted"/>
<dbReference type="RefSeq" id="WP_193901868.1">
    <property type="nucleotide sequence ID" value="NZ_JADDUM010000227.1"/>
</dbReference>
<accession>A0ABR9SYE8</accession>
<feature type="domain" description="DUF8038" evidence="1">
    <location>
        <begin position="926"/>
        <end position="1096"/>
    </location>
</feature>
<reference evidence="2 3" key="1">
    <citation type="submission" date="2020-10" db="EMBL/GenBank/DDBJ databases">
        <title>The draft genomes of Cyclamen pathogen Pseudomonas sp.</title>
        <authorList>
            <person name="Fujikawa T."/>
            <person name="Sawada H."/>
        </authorList>
    </citation>
    <scope>NUCLEOTIDE SEQUENCE [LARGE SCALE GENOMIC DNA]</scope>
    <source>
        <strain evidence="2 3">MAFF 301449</strain>
    </source>
</reference>
<evidence type="ECO:0000313" key="3">
    <source>
        <dbReference type="Proteomes" id="UP000613075"/>
    </source>
</evidence>
<name>A0ABR9SYE8_9PSED</name>
<evidence type="ECO:0000259" key="1">
    <source>
        <dbReference type="Pfam" id="PF26124"/>
    </source>
</evidence>
<keyword evidence="3" id="KW-1185">Reference proteome</keyword>
<dbReference type="Pfam" id="PF26124">
    <property type="entry name" value="DUF8038"/>
    <property type="match status" value="1"/>
</dbReference>
<dbReference type="EMBL" id="JADDUM010000227">
    <property type="protein sequence ID" value="MBE8593943.1"/>
    <property type="molecule type" value="Genomic_DNA"/>
</dbReference>
<gene>
    <name evidence="2" type="ORF">IQK56_25195</name>
</gene>
<protein>
    <recommendedName>
        <fullName evidence="1">DUF8038 domain-containing protein</fullName>
    </recommendedName>
</protein>
<dbReference type="Proteomes" id="UP000613075">
    <property type="component" value="Unassembled WGS sequence"/>
</dbReference>
<dbReference type="InterPro" id="IPR058351">
    <property type="entry name" value="DUF8038"/>
</dbReference>